<dbReference type="Proteomes" id="UP000059680">
    <property type="component" value="Chromosome 7"/>
</dbReference>
<organism evidence="1 2">
    <name type="scientific">Oryza sativa subsp. japonica</name>
    <name type="common">Rice</name>
    <dbReference type="NCBI Taxonomy" id="39947"/>
    <lineage>
        <taxon>Eukaryota</taxon>
        <taxon>Viridiplantae</taxon>
        <taxon>Streptophyta</taxon>
        <taxon>Embryophyta</taxon>
        <taxon>Tracheophyta</taxon>
        <taxon>Spermatophyta</taxon>
        <taxon>Magnoliopsida</taxon>
        <taxon>Liliopsida</taxon>
        <taxon>Poales</taxon>
        <taxon>Poaceae</taxon>
        <taxon>BOP clade</taxon>
        <taxon>Oryzoideae</taxon>
        <taxon>Oryzeae</taxon>
        <taxon>Oryzinae</taxon>
        <taxon>Oryza</taxon>
        <taxon>Oryza sativa</taxon>
    </lineage>
</organism>
<dbReference type="AlphaFoldDB" id="A0A0P0XAE3"/>
<keyword evidence="2" id="KW-1185">Reference proteome</keyword>
<evidence type="ECO:0000313" key="2">
    <source>
        <dbReference type="Proteomes" id="UP000059680"/>
    </source>
</evidence>
<feature type="non-terminal residue" evidence="1">
    <location>
        <position position="95"/>
    </location>
</feature>
<protein>
    <submittedName>
        <fullName evidence="1">Os07g0686950 protein</fullName>
    </submittedName>
</protein>
<name>A0A0P0XAE3_ORYSJ</name>
<dbReference type="InParanoid" id="A0A0P0XAE3"/>
<dbReference type="PaxDb" id="39947-A0A0P0XAE3"/>
<evidence type="ECO:0000313" key="1">
    <source>
        <dbReference type="EMBL" id="BAT03297.1"/>
    </source>
</evidence>
<proteinExistence type="predicted"/>
<accession>A0A0P0XAE3</accession>
<dbReference type="Gramene" id="Os07t0686950-01">
    <property type="protein sequence ID" value="Os07t0686950-01"/>
    <property type="gene ID" value="Os07g0686950"/>
</dbReference>
<reference evidence="2" key="1">
    <citation type="journal article" date="2005" name="Nature">
        <title>The map-based sequence of the rice genome.</title>
        <authorList>
            <consortium name="International rice genome sequencing project (IRGSP)"/>
            <person name="Matsumoto T."/>
            <person name="Wu J."/>
            <person name="Kanamori H."/>
            <person name="Katayose Y."/>
            <person name="Fujisawa M."/>
            <person name="Namiki N."/>
            <person name="Mizuno H."/>
            <person name="Yamamoto K."/>
            <person name="Antonio B.A."/>
            <person name="Baba T."/>
            <person name="Sakata K."/>
            <person name="Nagamura Y."/>
            <person name="Aoki H."/>
            <person name="Arikawa K."/>
            <person name="Arita K."/>
            <person name="Bito T."/>
            <person name="Chiden Y."/>
            <person name="Fujitsuka N."/>
            <person name="Fukunaka R."/>
            <person name="Hamada M."/>
            <person name="Harada C."/>
            <person name="Hayashi A."/>
            <person name="Hijishita S."/>
            <person name="Honda M."/>
            <person name="Hosokawa S."/>
            <person name="Ichikawa Y."/>
            <person name="Idonuma A."/>
            <person name="Iijima M."/>
            <person name="Ikeda M."/>
            <person name="Ikeno M."/>
            <person name="Ito K."/>
            <person name="Ito S."/>
            <person name="Ito T."/>
            <person name="Ito Y."/>
            <person name="Ito Y."/>
            <person name="Iwabuchi A."/>
            <person name="Kamiya K."/>
            <person name="Karasawa W."/>
            <person name="Kurita K."/>
            <person name="Katagiri S."/>
            <person name="Kikuta A."/>
            <person name="Kobayashi H."/>
            <person name="Kobayashi N."/>
            <person name="Machita K."/>
            <person name="Maehara T."/>
            <person name="Masukawa M."/>
            <person name="Mizubayashi T."/>
            <person name="Mukai Y."/>
            <person name="Nagasaki H."/>
            <person name="Nagata Y."/>
            <person name="Naito S."/>
            <person name="Nakashima M."/>
            <person name="Nakama Y."/>
            <person name="Nakamichi Y."/>
            <person name="Nakamura M."/>
            <person name="Meguro A."/>
            <person name="Negishi M."/>
            <person name="Ohta I."/>
            <person name="Ohta T."/>
            <person name="Okamoto M."/>
            <person name="Ono N."/>
            <person name="Saji S."/>
            <person name="Sakaguchi M."/>
            <person name="Sakai K."/>
            <person name="Shibata M."/>
            <person name="Shimokawa T."/>
            <person name="Song J."/>
            <person name="Takazaki Y."/>
            <person name="Terasawa K."/>
            <person name="Tsugane M."/>
            <person name="Tsuji K."/>
            <person name="Ueda S."/>
            <person name="Waki K."/>
            <person name="Yamagata H."/>
            <person name="Yamamoto M."/>
            <person name="Yamamoto S."/>
            <person name="Yamane H."/>
            <person name="Yoshiki S."/>
            <person name="Yoshihara R."/>
            <person name="Yukawa K."/>
            <person name="Zhong H."/>
            <person name="Yano M."/>
            <person name="Yuan Q."/>
            <person name="Ouyang S."/>
            <person name="Liu J."/>
            <person name="Jones K.M."/>
            <person name="Gansberger K."/>
            <person name="Moffat K."/>
            <person name="Hill J."/>
            <person name="Bera J."/>
            <person name="Fadrosh D."/>
            <person name="Jin S."/>
            <person name="Johri S."/>
            <person name="Kim M."/>
            <person name="Overton L."/>
            <person name="Reardon M."/>
            <person name="Tsitrin T."/>
            <person name="Vuong H."/>
            <person name="Weaver B."/>
            <person name="Ciecko A."/>
            <person name="Tallon L."/>
            <person name="Jackson J."/>
            <person name="Pai G."/>
            <person name="Aken S.V."/>
            <person name="Utterback T."/>
            <person name="Reidmuller S."/>
            <person name="Feldblyum T."/>
            <person name="Hsiao J."/>
            <person name="Zismann V."/>
            <person name="Iobst S."/>
            <person name="de Vazeille A.R."/>
            <person name="Buell C.R."/>
            <person name="Ying K."/>
            <person name="Li Y."/>
            <person name="Lu T."/>
            <person name="Huang Y."/>
            <person name="Zhao Q."/>
            <person name="Feng Q."/>
            <person name="Zhang L."/>
            <person name="Zhu J."/>
            <person name="Weng Q."/>
            <person name="Mu J."/>
            <person name="Lu Y."/>
            <person name="Fan D."/>
            <person name="Liu Y."/>
            <person name="Guan J."/>
            <person name="Zhang Y."/>
            <person name="Yu S."/>
            <person name="Liu X."/>
            <person name="Zhang Y."/>
            <person name="Hong G."/>
            <person name="Han B."/>
            <person name="Choisne N."/>
            <person name="Demange N."/>
            <person name="Orjeda G."/>
            <person name="Samain S."/>
            <person name="Cattolico L."/>
            <person name="Pelletier E."/>
            <person name="Couloux A."/>
            <person name="Segurens B."/>
            <person name="Wincker P."/>
            <person name="D'Hont A."/>
            <person name="Scarpelli C."/>
            <person name="Weissenbach J."/>
            <person name="Salanoubat M."/>
            <person name="Quetier F."/>
            <person name="Yu Y."/>
            <person name="Kim H.R."/>
            <person name="Rambo T."/>
            <person name="Currie J."/>
            <person name="Collura K."/>
            <person name="Luo M."/>
            <person name="Yang T."/>
            <person name="Ammiraju J.S.S."/>
            <person name="Engler F."/>
            <person name="Soderlund C."/>
            <person name="Wing R.A."/>
            <person name="Palmer L.E."/>
            <person name="de la Bastide M."/>
            <person name="Spiegel L."/>
            <person name="Nascimento L."/>
            <person name="Zutavern T."/>
            <person name="O'Shaughnessy A."/>
            <person name="Dike S."/>
            <person name="Dedhia N."/>
            <person name="Preston R."/>
            <person name="Balija V."/>
            <person name="McCombie W.R."/>
            <person name="Chow T."/>
            <person name="Chen H."/>
            <person name="Chung M."/>
            <person name="Chen C."/>
            <person name="Shaw J."/>
            <person name="Wu H."/>
            <person name="Hsiao K."/>
            <person name="Chao Y."/>
            <person name="Chu M."/>
            <person name="Cheng C."/>
            <person name="Hour A."/>
            <person name="Lee P."/>
            <person name="Lin S."/>
            <person name="Lin Y."/>
            <person name="Liou J."/>
            <person name="Liu S."/>
            <person name="Hsing Y."/>
            <person name="Raghuvanshi S."/>
            <person name="Mohanty A."/>
            <person name="Bharti A.K."/>
            <person name="Gaur A."/>
            <person name="Gupta V."/>
            <person name="Kumar D."/>
            <person name="Ravi V."/>
            <person name="Vij S."/>
            <person name="Kapur A."/>
            <person name="Khurana P."/>
            <person name="Khurana P."/>
            <person name="Khurana J.P."/>
            <person name="Tyagi A.K."/>
            <person name="Gaikwad K."/>
            <person name="Singh A."/>
            <person name="Dalal V."/>
            <person name="Srivastava S."/>
            <person name="Dixit A."/>
            <person name="Pal A.K."/>
            <person name="Ghazi I.A."/>
            <person name="Yadav M."/>
            <person name="Pandit A."/>
            <person name="Bhargava A."/>
            <person name="Sureshbabu K."/>
            <person name="Batra K."/>
            <person name="Sharma T.R."/>
            <person name="Mohapatra T."/>
            <person name="Singh N.K."/>
            <person name="Messing J."/>
            <person name="Nelson A.B."/>
            <person name="Fuks G."/>
            <person name="Kavchok S."/>
            <person name="Keizer G."/>
            <person name="Linton E."/>
            <person name="Llaca V."/>
            <person name="Song R."/>
            <person name="Tanyolac B."/>
            <person name="Young S."/>
            <person name="Ho-Il K."/>
            <person name="Hahn J.H."/>
            <person name="Sangsakoo G."/>
            <person name="Vanavichit A."/>
            <person name="de Mattos Luiz.A.T."/>
            <person name="Zimmer P.D."/>
            <person name="Malone G."/>
            <person name="Dellagostin O."/>
            <person name="de Oliveira A.C."/>
            <person name="Bevan M."/>
            <person name="Bancroft I."/>
            <person name="Minx P."/>
            <person name="Cordum H."/>
            <person name="Wilson R."/>
            <person name="Cheng Z."/>
            <person name="Jin W."/>
            <person name="Jiang J."/>
            <person name="Leong S.A."/>
            <person name="Iwama H."/>
            <person name="Gojobori T."/>
            <person name="Itoh T."/>
            <person name="Niimura Y."/>
            <person name="Fujii Y."/>
            <person name="Habara T."/>
            <person name="Sakai H."/>
            <person name="Sato Y."/>
            <person name="Wilson G."/>
            <person name="Kumar K."/>
            <person name="McCouch S."/>
            <person name="Juretic N."/>
            <person name="Hoen D."/>
            <person name="Wright S."/>
            <person name="Bruskiewich R."/>
            <person name="Bureau T."/>
            <person name="Miyao A."/>
            <person name="Hirochika H."/>
            <person name="Nishikawa T."/>
            <person name="Kadowaki K."/>
            <person name="Sugiura M."/>
            <person name="Burr B."/>
            <person name="Sasaki T."/>
        </authorList>
    </citation>
    <scope>NUCLEOTIDE SEQUENCE [LARGE SCALE GENOMIC DNA]</scope>
    <source>
        <strain evidence="2">cv. Nipponbare</strain>
    </source>
</reference>
<gene>
    <name evidence="1" type="ordered locus">Os07g0686950</name>
    <name evidence="1" type="ORF">OSNPB_070686950</name>
</gene>
<reference evidence="1 2" key="3">
    <citation type="journal article" date="2013" name="Rice">
        <title>Improvement of the Oryza sativa Nipponbare reference genome using next generation sequence and optical map data.</title>
        <authorList>
            <person name="Kawahara Y."/>
            <person name="de la Bastide M."/>
            <person name="Hamilton J.P."/>
            <person name="Kanamori H."/>
            <person name="McCombie W.R."/>
            <person name="Ouyang S."/>
            <person name="Schwartz D.C."/>
            <person name="Tanaka T."/>
            <person name="Wu J."/>
            <person name="Zhou S."/>
            <person name="Childs K.L."/>
            <person name="Davidson R.M."/>
            <person name="Lin H."/>
            <person name="Quesada-Ocampo L."/>
            <person name="Vaillancourt B."/>
            <person name="Sakai H."/>
            <person name="Lee S.S."/>
            <person name="Kim J."/>
            <person name="Numa H."/>
            <person name="Itoh T."/>
            <person name="Buell C.R."/>
            <person name="Matsumoto T."/>
        </authorList>
    </citation>
    <scope>NUCLEOTIDE SEQUENCE [LARGE SCALE GENOMIC DNA]</scope>
    <source>
        <strain evidence="2">cv. Nipponbare</strain>
    </source>
</reference>
<reference evidence="1 2" key="2">
    <citation type="journal article" date="2013" name="Plant Cell Physiol.">
        <title>Rice Annotation Project Database (RAP-DB): an integrative and interactive database for rice genomics.</title>
        <authorList>
            <person name="Sakai H."/>
            <person name="Lee S.S."/>
            <person name="Tanaka T."/>
            <person name="Numa H."/>
            <person name="Kim J."/>
            <person name="Kawahara Y."/>
            <person name="Wakimoto H."/>
            <person name="Yang C.C."/>
            <person name="Iwamoto M."/>
            <person name="Abe T."/>
            <person name="Yamada Y."/>
            <person name="Muto A."/>
            <person name="Inokuchi H."/>
            <person name="Ikemura T."/>
            <person name="Matsumoto T."/>
            <person name="Sasaki T."/>
            <person name="Itoh T."/>
        </authorList>
    </citation>
    <scope>NUCLEOTIDE SEQUENCE [LARGE SCALE GENOMIC DNA]</scope>
    <source>
        <strain evidence="2">cv. Nipponbare</strain>
    </source>
</reference>
<dbReference type="EMBL" id="AP014963">
    <property type="protein sequence ID" value="BAT03297.1"/>
    <property type="molecule type" value="Genomic_DNA"/>
</dbReference>
<sequence length="95" mass="10608">MVECLLGCSSRSNDVREYGSTNTPICSFALSTGLDTGATYNNFVHIQYSYYHLFCLIYRIGYMISCQSVCSVLTFCGCWNEFSSSGPLEVSTVFF</sequence>